<feature type="domain" description="CheC-like protein" evidence="9">
    <location>
        <begin position="123"/>
        <end position="158"/>
    </location>
</feature>
<dbReference type="NCBIfam" id="TIGR02480">
    <property type="entry name" value="fliN"/>
    <property type="match status" value="1"/>
</dbReference>
<dbReference type="OrthoDB" id="9773459at2"/>
<accession>A0A0P9EM24</accession>
<name>A0A0P9EM24_9BACL</name>
<dbReference type="InterPro" id="IPR036429">
    <property type="entry name" value="SpoA-like_sf"/>
</dbReference>
<feature type="region of interest" description="Disordered" evidence="7">
    <location>
        <begin position="224"/>
        <end position="245"/>
    </location>
</feature>
<reference evidence="10 11" key="1">
    <citation type="submission" date="2015-09" db="EMBL/GenBank/DDBJ databases">
        <title>Draft genome sequence of Alicyclobacillus ferrooxydans DSM 22381.</title>
        <authorList>
            <person name="Hemp J."/>
        </authorList>
    </citation>
    <scope>NUCLEOTIDE SEQUENCE [LARGE SCALE GENOMIC DNA]</scope>
    <source>
        <strain evidence="10 11">TC-34</strain>
    </source>
</reference>
<evidence type="ECO:0000256" key="3">
    <source>
        <dbReference type="ARBA" id="ARBA00022475"/>
    </source>
</evidence>
<keyword evidence="4" id="KW-0145">Chemotaxis</keyword>
<dbReference type="GO" id="GO:0009425">
    <property type="term" value="C:bacterial-type flagellum basal body"/>
    <property type="evidence" value="ECO:0007669"/>
    <property type="project" value="InterPro"/>
</dbReference>
<keyword evidence="3" id="KW-1003">Cell membrane</keyword>
<comment type="subcellular location">
    <subcellularLocation>
        <location evidence="1">Cell membrane</location>
        <topology evidence="1">Peripheral membrane protein</topology>
        <orientation evidence="1">Cytoplasmic side</orientation>
    </subcellularLocation>
</comment>
<evidence type="ECO:0000256" key="1">
    <source>
        <dbReference type="ARBA" id="ARBA00004413"/>
    </source>
</evidence>
<dbReference type="CDD" id="cd17907">
    <property type="entry name" value="FliY_FliN-Y"/>
    <property type="match status" value="1"/>
</dbReference>
<dbReference type="EMBL" id="LJCO01000033">
    <property type="protein sequence ID" value="KPV44384.1"/>
    <property type="molecule type" value="Genomic_DNA"/>
</dbReference>
<dbReference type="PATRIC" id="fig|471514.4.peg.3655"/>
<protein>
    <recommendedName>
        <fullName evidence="12">Flagellar motor switch protein FliN</fullName>
    </recommendedName>
</protein>
<dbReference type="SUPFAM" id="SSF101801">
    <property type="entry name" value="Surface presentation of antigens (SPOA)"/>
    <property type="match status" value="1"/>
</dbReference>
<evidence type="ECO:0000259" key="8">
    <source>
        <dbReference type="Pfam" id="PF01052"/>
    </source>
</evidence>
<dbReference type="GO" id="GO:0003774">
    <property type="term" value="F:cytoskeletal motor activity"/>
    <property type="evidence" value="ECO:0007669"/>
    <property type="project" value="InterPro"/>
</dbReference>
<evidence type="ECO:0000259" key="9">
    <source>
        <dbReference type="Pfam" id="PF04509"/>
    </source>
</evidence>
<dbReference type="GO" id="GO:0006935">
    <property type="term" value="P:chemotaxis"/>
    <property type="evidence" value="ECO:0007669"/>
    <property type="project" value="UniProtKB-KW"/>
</dbReference>
<dbReference type="PRINTS" id="PR00956">
    <property type="entry name" value="FLGMOTORFLIN"/>
</dbReference>
<dbReference type="PANTHER" id="PTHR43484:SF1">
    <property type="entry name" value="FLAGELLAR MOTOR SWITCH PROTEIN FLIN"/>
    <property type="match status" value="1"/>
</dbReference>
<evidence type="ECO:0000256" key="7">
    <source>
        <dbReference type="SAM" id="MobiDB-lite"/>
    </source>
</evidence>
<dbReference type="SUPFAM" id="SSF103039">
    <property type="entry name" value="CheC-like"/>
    <property type="match status" value="1"/>
</dbReference>
<keyword evidence="5" id="KW-0283">Flagellar rotation</keyword>
<keyword evidence="6" id="KW-0472">Membrane</keyword>
<dbReference type="InterPro" id="IPR001543">
    <property type="entry name" value="FliN-like_C"/>
</dbReference>
<evidence type="ECO:0000256" key="4">
    <source>
        <dbReference type="ARBA" id="ARBA00022500"/>
    </source>
</evidence>
<dbReference type="Gene3D" id="3.40.1550.10">
    <property type="entry name" value="CheC-like"/>
    <property type="match status" value="1"/>
</dbReference>
<evidence type="ECO:0000313" key="11">
    <source>
        <dbReference type="Proteomes" id="UP000050482"/>
    </source>
</evidence>
<dbReference type="Proteomes" id="UP000050482">
    <property type="component" value="Unassembled WGS sequence"/>
</dbReference>
<evidence type="ECO:0000256" key="6">
    <source>
        <dbReference type="ARBA" id="ARBA00023136"/>
    </source>
</evidence>
<evidence type="ECO:0000313" key="10">
    <source>
        <dbReference type="EMBL" id="KPV44384.1"/>
    </source>
</evidence>
<keyword evidence="11" id="KW-1185">Reference proteome</keyword>
<dbReference type="RefSeq" id="WP_054968471.1">
    <property type="nucleotide sequence ID" value="NZ_LJCO01000033.1"/>
</dbReference>
<proteinExistence type="inferred from homology"/>
<sequence length="355" mass="38904">MSDGEKLTQAEIDMLLRGDTHSLTAEQIDAVGEIGNISLGSASTPMSQLLQQPVTITTPKVSVRLIEEMEFDFRGPFLVISIEYTEGLKGNNVLVVQGDDAKKIANLMLGGDGTDLSGELDELHLSAVGEIMNQMMGSAATSMSAIFETSVNISPPVVQVQQTAEHGIGLSGWFIVVEFQLAVGNLIDSTLLQFIPFDFGVDMINRLLQPLKAAESSMSKPVEMATAKQPVPQQTAERPLPKDGMEVSERPVRIPAFESFDDHVSTKVSPRNLDILLDVELNVHVELGNIRKRIREILELTTGSIVELDKLAGEPVDVYINNQHIGFGEVVVIDEKFGVRITEIVSPEERIKRFR</sequence>
<feature type="domain" description="CheC-like protein" evidence="9">
    <location>
        <begin position="27"/>
        <end position="62"/>
    </location>
</feature>
<dbReference type="GO" id="GO:0016787">
    <property type="term" value="F:hydrolase activity"/>
    <property type="evidence" value="ECO:0007669"/>
    <property type="project" value="InterPro"/>
</dbReference>
<dbReference type="Gene3D" id="2.30.330.10">
    <property type="entry name" value="SpoA-like"/>
    <property type="match status" value="1"/>
</dbReference>
<dbReference type="InterPro" id="IPR001172">
    <property type="entry name" value="FliN_T3SS_HrcQb"/>
</dbReference>
<evidence type="ECO:0000256" key="5">
    <source>
        <dbReference type="ARBA" id="ARBA00022779"/>
    </source>
</evidence>
<evidence type="ECO:0008006" key="12">
    <source>
        <dbReference type="Google" id="ProtNLM"/>
    </source>
</evidence>
<organism evidence="10 11">
    <name type="scientific">Alicyclobacillus ferrooxydans</name>
    <dbReference type="NCBI Taxonomy" id="471514"/>
    <lineage>
        <taxon>Bacteria</taxon>
        <taxon>Bacillati</taxon>
        <taxon>Bacillota</taxon>
        <taxon>Bacilli</taxon>
        <taxon>Bacillales</taxon>
        <taxon>Alicyclobacillaceae</taxon>
        <taxon>Alicyclobacillus</taxon>
    </lineage>
</organism>
<evidence type="ECO:0000256" key="2">
    <source>
        <dbReference type="ARBA" id="ARBA00009226"/>
    </source>
</evidence>
<dbReference type="Pfam" id="PF01052">
    <property type="entry name" value="FliMN_C"/>
    <property type="match status" value="1"/>
</dbReference>
<dbReference type="AlphaFoldDB" id="A0A0P9EM24"/>
<comment type="caution">
    <text evidence="10">The sequence shown here is derived from an EMBL/GenBank/DDBJ whole genome shotgun (WGS) entry which is preliminary data.</text>
</comment>
<comment type="similarity">
    <text evidence="2">Belongs to the FliN/MopA/SpaO family.</text>
</comment>
<dbReference type="STRING" id="471514.AN477_07070"/>
<gene>
    <name evidence="10" type="ORF">AN477_07070</name>
</gene>
<dbReference type="InterPro" id="IPR028976">
    <property type="entry name" value="CheC-like_sf"/>
</dbReference>
<dbReference type="Pfam" id="PF04509">
    <property type="entry name" value="CheC"/>
    <property type="match status" value="2"/>
</dbReference>
<dbReference type="NCBIfam" id="NF005995">
    <property type="entry name" value="PRK08119.1"/>
    <property type="match status" value="1"/>
</dbReference>
<dbReference type="InterPro" id="IPR007597">
    <property type="entry name" value="CheC"/>
</dbReference>
<dbReference type="GO" id="GO:0071973">
    <property type="term" value="P:bacterial-type flagellum-dependent cell motility"/>
    <property type="evidence" value="ECO:0007669"/>
    <property type="project" value="InterPro"/>
</dbReference>
<dbReference type="PANTHER" id="PTHR43484">
    <property type="match status" value="1"/>
</dbReference>
<feature type="domain" description="Flagellar motor switch protein FliN-like C-terminal" evidence="8">
    <location>
        <begin position="276"/>
        <end position="345"/>
    </location>
</feature>
<dbReference type="InterPro" id="IPR012826">
    <property type="entry name" value="FliN"/>
</dbReference>
<dbReference type="InterPro" id="IPR051469">
    <property type="entry name" value="FliN/MopA/SpaO"/>
</dbReference>
<dbReference type="GO" id="GO:0005886">
    <property type="term" value="C:plasma membrane"/>
    <property type="evidence" value="ECO:0007669"/>
    <property type="project" value="UniProtKB-SubCell"/>
</dbReference>